<evidence type="ECO:0000313" key="3">
    <source>
        <dbReference type="Proteomes" id="UP000502260"/>
    </source>
</evidence>
<sequence>MVGADKRVLELGSGPGSITRLLKENQCRVTALELDLKAIEIVTEFCEKVFPCDLNDPAWPARFSGSEKFDVIVAGDVLEHLYDPWTTLSSLKSLLADDGRVVISLPHAGHNALVACLLTGDFEYQPWGLLDKTHIRFFGIKNIQRLFNDAGFKIVEADFVVKAPEQTEFANRWRQLSTSTRQAFASNRFGTIYQVVVKAVPHSAPGKSLQLELLPIPTPTVDSFSIGAGGSRLLGFVLSFLSLRTRKRIAQMLEQIGFRF</sequence>
<dbReference type="EMBL" id="AP022853">
    <property type="protein sequence ID" value="BCB28362.1"/>
    <property type="molecule type" value="Genomic_DNA"/>
</dbReference>
<dbReference type="GO" id="GO:0000179">
    <property type="term" value="F:rRNA (adenine-N6,N6-)-dimethyltransferase activity"/>
    <property type="evidence" value="ECO:0007669"/>
    <property type="project" value="InterPro"/>
</dbReference>
<evidence type="ECO:0000256" key="1">
    <source>
        <dbReference type="ARBA" id="ARBA00022691"/>
    </source>
</evidence>
<dbReference type="CDD" id="cd02440">
    <property type="entry name" value="AdoMet_MTases"/>
    <property type="match status" value="1"/>
</dbReference>
<dbReference type="KEGG" id="slac:SKTS_32480"/>
<keyword evidence="1" id="KW-0949">S-adenosyl-L-methionine</keyword>
<proteinExistence type="predicted"/>
<dbReference type="PANTHER" id="PTHR43861:SF6">
    <property type="entry name" value="METHYLTRANSFERASE TYPE 11"/>
    <property type="match status" value="1"/>
</dbReference>
<evidence type="ECO:0000313" key="2">
    <source>
        <dbReference type="EMBL" id="BCB28362.1"/>
    </source>
</evidence>
<dbReference type="SUPFAM" id="SSF53335">
    <property type="entry name" value="S-adenosyl-L-methionine-dependent methyltransferases"/>
    <property type="match status" value="1"/>
</dbReference>
<dbReference type="InterPro" id="IPR020596">
    <property type="entry name" value="rRNA_Ade_Mease_Trfase_CS"/>
</dbReference>
<dbReference type="InterPro" id="IPR029063">
    <property type="entry name" value="SAM-dependent_MTases_sf"/>
</dbReference>
<organism evidence="2 3">
    <name type="scientific">Sulfurimicrobium lacus</name>
    <dbReference type="NCBI Taxonomy" id="2715678"/>
    <lineage>
        <taxon>Bacteria</taxon>
        <taxon>Pseudomonadati</taxon>
        <taxon>Pseudomonadota</taxon>
        <taxon>Betaproteobacteria</taxon>
        <taxon>Nitrosomonadales</taxon>
        <taxon>Sulfuricellaceae</taxon>
        <taxon>Sulfurimicrobium</taxon>
    </lineage>
</organism>
<dbReference type="Gene3D" id="3.40.50.150">
    <property type="entry name" value="Vaccinia Virus protein VP39"/>
    <property type="match status" value="1"/>
</dbReference>
<dbReference type="Pfam" id="PF13489">
    <property type="entry name" value="Methyltransf_23"/>
    <property type="match status" value="1"/>
</dbReference>
<protein>
    <submittedName>
        <fullName evidence="2">Uncharacterized protein</fullName>
    </submittedName>
</protein>
<dbReference type="Proteomes" id="UP000502260">
    <property type="component" value="Chromosome"/>
</dbReference>
<dbReference type="PANTHER" id="PTHR43861">
    <property type="entry name" value="TRANS-ACONITATE 2-METHYLTRANSFERASE-RELATED"/>
    <property type="match status" value="1"/>
</dbReference>
<dbReference type="AlphaFoldDB" id="A0A6F8VHE0"/>
<reference evidence="3" key="1">
    <citation type="submission" date="2020-03" db="EMBL/GenBank/DDBJ databases">
        <title>Complete genome sequence of sulfur-oxidizing bacterium skT11.</title>
        <authorList>
            <person name="Kanda M."/>
            <person name="Kojima H."/>
            <person name="Fukui M."/>
        </authorList>
    </citation>
    <scope>NUCLEOTIDE SEQUENCE [LARGE SCALE GENOMIC DNA]</scope>
    <source>
        <strain evidence="3">skT11</strain>
    </source>
</reference>
<accession>A0A6F8VHE0</accession>
<name>A0A6F8VHE0_9PROT</name>
<dbReference type="PROSITE" id="PS01131">
    <property type="entry name" value="RRNA_A_DIMETH"/>
    <property type="match status" value="1"/>
</dbReference>
<gene>
    <name evidence="2" type="ORF">SKTS_32480</name>
</gene>
<keyword evidence="3" id="KW-1185">Reference proteome</keyword>